<accession>A0ACC0WE25</accession>
<reference evidence="1 2" key="1">
    <citation type="journal article" date="2022" name="bioRxiv">
        <title>The genome of the oomycete Peronosclerospora sorghi, a cosmopolitan pathogen of maize and sorghum, is inflated with dispersed pseudogenes.</title>
        <authorList>
            <person name="Fletcher K."/>
            <person name="Martin F."/>
            <person name="Isakeit T."/>
            <person name="Cavanaugh K."/>
            <person name="Magill C."/>
            <person name="Michelmore R."/>
        </authorList>
    </citation>
    <scope>NUCLEOTIDE SEQUENCE [LARGE SCALE GENOMIC DNA]</scope>
    <source>
        <strain evidence="1">P6</strain>
    </source>
</reference>
<protein>
    <submittedName>
        <fullName evidence="1">Uncharacterized protein</fullName>
    </submittedName>
</protein>
<gene>
    <name evidence="1" type="ORF">PsorP6_017206</name>
</gene>
<organism evidence="1 2">
    <name type="scientific">Peronosclerospora sorghi</name>
    <dbReference type="NCBI Taxonomy" id="230839"/>
    <lineage>
        <taxon>Eukaryota</taxon>
        <taxon>Sar</taxon>
        <taxon>Stramenopiles</taxon>
        <taxon>Oomycota</taxon>
        <taxon>Peronosporomycetes</taxon>
        <taxon>Peronosporales</taxon>
        <taxon>Peronosporaceae</taxon>
        <taxon>Peronosclerospora</taxon>
    </lineage>
</organism>
<keyword evidence="2" id="KW-1185">Reference proteome</keyword>
<comment type="caution">
    <text evidence="1">The sequence shown here is derived from an EMBL/GenBank/DDBJ whole genome shotgun (WGS) entry which is preliminary data.</text>
</comment>
<dbReference type="EMBL" id="CM047581">
    <property type="protein sequence ID" value="KAI9917049.1"/>
    <property type="molecule type" value="Genomic_DNA"/>
</dbReference>
<sequence>MSREERKRIRKERQIRAVSRAAFVSFTSLTSTQVAQQTLQAEDPVCMAVSPAPHVDDINWDNIGLHYRTRAIGVLV</sequence>
<evidence type="ECO:0000313" key="2">
    <source>
        <dbReference type="Proteomes" id="UP001163321"/>
    </source>
</evidence>
<evidence type="ECO:0000313" key="1">
    <source>
        <dbReference type="EMBL" id="KAI9917049.1"/>
    </source>
</evidence>
<dbReference type="Proteomes" id="UP001163321">
    <property type="component" value="Chromosome 2"/>
</dbReference>
<name>A0ACC0WE25_9STRA</name>
<proteinExistence type="predicted"/>